<keyword evidence="1" id="KW-0614">Plasmid</keyword>
<evidence type="ECO:0000313" key="1">
    <source>
        <dbReference type="EMBL" id="ADX60380.1"/>
    </source>
</evidence>
<dbReference type="EMBL" id="HQ202266">
    <property type="protein sequence ID" value="ADX60380.1"/>
    <property type="molecule type" value="Genomic_DNA"/>
</dbReference>
<accession>F1C5V3</accession>
<proteinExistence type="predicted"/>
<geneLocation type="plasmid" evidence="1">
    <name>pc15-k</name>
</geneLocation>
<gene>
    <name evidence="1" type="ORF">PC15-K-012</name>
</gene>
<dbReference type="AlphaFoldDB" id="F1C5V3"/>
<name>F1C5V3_KLEPN</name>
<reference evidence="1" key="1">
    <citation type="submission" date="2010-08" db="EMBL/GenBank/DDBJ databases">
        <authorList>
            <person name="Zhuo C."/>
            <person name="Li X.Q."/>
        </authorList>
    </citation>
    <scope>NUCLEOTIDE SEQUENCE</scope>
    <source>
        <strain evidence="1">997</strain>
        <plasmid evidence="1">pc15-k</plasmid>
    </source>
</reference>
<protein>
    <submittedName>
        <fullName evidence="1">Uncharacterized protein</fullName>
    </submittedName>
</protein>
<sequence>MPSGRVATRSGIVAGYGERVWQYLPPGPEDTTASVFGWYASAMPGKNVVPVASSVCHYPPRPAGDTTVAQPLRGEYPGLSVTSEPGKSSLLRVLSEAAPEIPANSAQQRYCPPSLISLPCILFPDVPFFPDAFSCRLPHLSVPLLIRQNSAGSLSSNARRNTFGSPLPATTWGLTLSGTKTHVKQRFLPLTPLLMVSDVLWSPVLPA</sequence>
<organism evidence="1">
    <name type="scientific">Klebsiella pneumoniae</name>
    <dbReference type="NCBI Taxonomy" id="573"/>
    <lineage>
        <taxon>Bacteria</taxon>
        <taxon>Pseudomonadati</taxon>
        <taxon>Pseudomonadota</taxon>
        <taxon>Gammaproteobacteria</taxon>
        <taxon>Enterobacterales</taxon>
        <taxon>Enterobacteriaceae</taxon>
        <taxon>Klebsiella/Raoultella group</taxon>
        <taxon>Klebsiella</taxon>
        <taxon>Klebsiella pneumoniae complex</taxon>
    </lineage>
</organism>